<dbReference type="Pfam" id="PF03878">
    <property type="entry name" value="YIF1"/>
    <property type="match status" value="1"/>
</dbReference>
<evidence type="ECO:0000256" key="4">
    <source>
        <dbReference type="ARBA" id="ARBA00022824"/>
    </source>
</evidence>
<evidence type="ECO:0000256" key="7">
    <source>
        <dbReference type="ARBA" id="ARBA00023034"/>
    </source>
</evidence>
<feature type="transmembrane region" description="Helical" evidence="9">
    <location>
        <begin position="198"/>
        <end position="220"/>
    </location>
</feature>
<dbReference type="GO" id="GO:0005789">
    <property type="term" value="C:endoplasmic reticulum membrane"/>
    <property type="evidence" value="ECO:0007669"/>
    <property type="project" value="UniProtKB-SubCell"/>
</dbReference>
<reference evidence="10" key="1">
    <citation type="submission" date="2020-11" db="EMBL/GenBank/DDBJ databases">
        <authorList>
            <person name="Tran Van P."/>
        </authorList>
    </citation>
    <scope>NUCLEOTIDE SEQUENCE</scope>
</reference>
<gene>
    <name evidence="10" type="ORF">NMOB1V02_LOCUS8865</name>
</gene>
<dbReference type="InterPro" id="IPR005578">
    <property type="entry name" value="Yif1_fam"/>
</dbReference>
<evidence type="ECO:0000313" key="11">
    <source>
        <dbReference type="Proteomes" id="UP000678499"/>
    </source>
</evidence>
<dbReference type="EMBL" id="CAJPEX010002691">
    <property type="protein sequence ID" value="CAG0921366.1"/>
    <property type="molecule type" value="Genomic_DNA"/>
</dbReference>
<dbReference type="AlphaFoldDB" id="A0A7R9BTB2"/>
<keyword evidence="2 9" id="KW-0813">Transport</keyword>
<evidence type="ECO:0000256" key="3">
    <source>
        <dbReference type="ARBA" id="ARBA00022692"/>
    </source>
</evidence>
<evidence type="ECO:0000313" key="10">
    <source>
        <dbReference type="EMBL" id="CAD7281214.1"/>
    </source>
</evidence>
<evidence type="ECO:0000256" key="5">
    <source>
        <dbReference type="ARBA" id="ARBA00022927"/>
    </source>
</evidence>
<dbReference type="GO" id="GO:0000139">
    <property type="term" value="C:Golgi membrane"/>
    <property type="evidence" value="ECO:0007669"/>
    <property type="project" value="UniProtKB-SubCell"/>
</dbReference>
<keyword evidence="8 9" id="KW-0472">Membrane</keyword>
<name>A0A7R9BTB2_9CRUS</name>
<protein>
    <recommendedName>
        <fullName evidence="9">Protein YIF1</fullName>
    </recommendedName>
</protein>
<keyword evidence="5 9" id="KW-0653">Protein transport</keyword>
<comment type="similarity">
    <text evidence="1 9">Belongs to the YIF1 family.</text>
</comment>
<evidence type="ECO:0000256" key="9">
    <source>
        <dbReference type="RuleBase" id="RU368073"/>
    </source>
</evidence>
<keyword evidence="4 9" id="KW-0256">Endoplasmic reticulum</keyword>
<keyword evidence="11" id="KW-1185">Reference proteome</keyword>
<keyword evidence="3 9" id="KW-0812">Transmembrane</keyword>
<dbReference type="PANTHER" id="PTHR14083:SF0">
    <property type="entry name" value="YIP1D-INTERACTING FACTOR 1, ISOFORM C"/>
    <property type="match status" value="1"/>
</dbReference>
<dbReference type="Proteomes" id="UP000678499">
    <property type="component" value="Unassembled WGS sequence"/>
</dbReference>
<keyword evidence="7 9" id="KW-0333">Golgi apparatus</keyword>
<comment type="subcellular location">
    <subcellularLocation>
        <location evidence="9">Endoplasmic reticulum membrane</location>
        <topology evidence="9">Multi-pass membrane protein</topology>
    </subcellularLocation>
    <subcellularLocation>
        <location evidence="9">Golgi apparatus membrane</location>
        <topology evidence="9">Multi-pass membrane protein</topology>
    </subcellularLocation>
</comment>
<evidence type="ECO:0000256" key="8">
    <source>
        <dbReference type="ARBA" id="ARBA00023136"/>
    </source>
</evidence>
<organism evidence="10">
    <name type="scientific">Notodromas monacha</name>
    <dbReference type="NCBI Taxonomy" id="399045"/>
    <lineage>
        <taxon>Eukaryota</taxon>
        <taxon>Metazoa</taxon>
        <taxon>Ecdysozoa</taxon>
        <taxon>Arthropoda</taxon>
        <taxon>Crustacea</taxon>
        <taxon>Oligostraca</taxon>
        <taxon>Ostracoda</taxon>
        <taxon>Podocopa</taxon>
        <taxon>Podocopida</taxon>
        <taxon>Cypridocopina</taxon>
        <taxon>Cypridoidea</taxon>
        <taxon>Cyprididae</taxon>
        <taxon>Notodromas</taxon>
    </lineage>
</organism>
<proteinExistence type="inferred from homology"/>
<comment type="function">
    <text evidence="9">Has a role in transport between endoplasmic reticulum and Golgi.</text>
</comment>
<dbReference type="PANTHER" id="PTHR14083">
    <property type="entry name" value="YIP1 INTERACTING FACTOR HOMOLOG YIF1 PROTEIN"/>
    <property type="match status" value="1"/>
</dbReference>
<dbReference type="GO" id="GO:0015031">
    <property type="term" value="P:protein transport"/>
    <property type="evidence" value="ECO:0007669"/>
    <property type="project" value="UniProtKB-KW"/>
</dbReference>
<accession>A0A7R9BTB2</accession>
<feature type="transmembrane region" description="Helical" evidence="9">
    <location>
        <begin position="167"/>
        <end position="186"/>
    </location>
</feature>
<keyword evidence="6 9" id="KW-1133">Transmembrane helix</keyword>
<dbReference type="GO" id="GO:0005793">
    <property type="term" value="C:endoplasmic reticulum-Golgi intermediate compartment"/>
    <property type="evidence" value="ECO:0007669"/>
    <property type="project" value="UniProtKB-UniRule"/>
</dbReference>
<evidence type="ECO:0000256" key="2">
    <source>
        <dbReference type="ARBA" id="ARBA00022448"/>
    </source>
</evidence>
<evidence type="ECO:0000256" key="1">
    <source>
        <dbReference type="ARBA" id="ARBA00009727"/>
    </source>
</evidence>
<dbReference type="EMBL" id="OA884728">
    <property type="protein sequence ID" value="CAD7281214.1"/>
    <property type="molecule type" value="Genomic_DNA"/>
</dbReference>
<feature type="transmembrane region" description="Helical" evidence="9">
    <location>
        <begin position="259"/>
        <end position="276"/>
    </location>
</feature>
<dbReference type="GO" id="GO:0030134">
    <property type="term" value="C:COPII-coated ER to Golgi transport vesicle"/>
    <property type="evidence" value="ECO:0007669"/>
    <property type="project" value="TreeGrafter"/>
</dbReference>
<sequence length="318" mass="35740">MYPGSESRKRASGSFPPGTFDPAYADQAPYAAPHPQQYDNTYYNDWNASQAYRMPAPGIYPTLDPSRDANVWQHPNPSAFPGGVADFLQNPMVAGVASQYGRNLVGEHLDKYRDKLSSLKYYFAVDTTCVAKKLGLLLFPFAHDNWTIQYRDAEPVQPRHDVNVPDLYIPLMAFVTYICVAGYVLGAKEKFEPEQLGIYASSALIWLVAEVLLLKLVIYLTQMPSRLTSYDLIAYCGYKYVGMIVTTLCGHFLGATGYYSALAYTGVALAFLVSRALRVQIMPQVDEHMGGNKRRFYFLCATAFAQPLLMWWRTSHLL</sequence>
<feature type="transmembrane region" description="Helical" evidence="9">
    <location>
        <begin position="296"/>
        <end position="312"/>
    </location>
</feature>
<dbReference type="OrthoDB" id="337750at2759"/>
<feature type="transmembrane region" description="Helical" evidence="9">
    <location>
        <begin position="232"/>
        <end position="253"/>
    </location>
</feature>
<evidence type="ECO:0000256" key="6">
    <source>
        <dbReference type="ARBA" id="ARBA00022989"/>
    </source>
</evidence>
<dbReference type="GO" id="GO:0006888">
    <property type="term" value="P:endoplasmic reticulum to Golgi vesicle-mediated transport"/>
    <property type="evidence" value="ECO:0007669"/>
    <property type="project" value="UniProtKB-UniRule"/>
</dbReference>